<proteinExistence type="predicted"/>
<evidence type="ECO:0000313" key="4">
    <source>
        <dbReference type="Proteomes" id="UP000053558"/>
    </source>
</evidence>
<evidence type="ECO:0000313" key="3">
    <source>
        <dbReference type="EMBL" id="EIW80577.1"/>
    </source>
</evidence>
<dbReference type="InterPro" id="IPR050300">
    <property type="entry name" value="GDXG_lipolytic_enzyme"/>
</dbReference>
<comment type="caution">
    <text evidence="3">The sequence shown here is derived from an EMBL/GenBank/DDBJ whole genome shotgun (WGS) entry which is preliminary data.</text>
</comment>
<feature type="domain" description="Alpha/beta hydrolase fold-3" evidence="2">
    <location>
        <begin position="89"/>
        <end position="300"/>
    </location>
</feature>
<dbReference type="GeneID" id="19207845"/>
<name>A0A5M3MNF0_CONPW</name>
<evidence type="ECO:0000259" key="2">
    <source>
        <dbReference type="Pfam" id="PF07859"/>
    </source>
</evidence>
<dbReference type="Gene3D" id="3.40.50.1820">
    <property type="entry name" value="alpha/beta hydrolase"/>
    <property type="match status" value="1"/>
</dbReference>
<dbReference type="Proteomes" id="UP000053558">
    <property type="component" value="Unassembled WGS sequence"/>
</dbReference>
<dbReference type="PANTHER" id="PTHR48081:SF8">
    <property type="entry name" value="ALPHA_BETA HYDROLASE FOLD-3 DOMAIN-CONTAINING PROTEIN-RELATED"/>
    <property type="match status" value="1"/>
</dbReference>
<keyword evidence="1" id="KW-0378">Hydrolase</keyword>
<dbReference type="OrthoDB" id="408631at2759"/>
<reference evidence="4" key="1">
    <citation type="journal article" date="2012" name="Science">
        <title>The Paleozoic origin of enzymatic lignin decomposition reconstructed from 31 fungal genomes.</title>
        <authorList>
            <person name="Floudas D."/>
            <person name="Binder M."/>
            <person name="Riley R."/>
            <person name="Barry K."/>
            <person name="Blanchette R.A."/>
            <person name="Henrissat B."/>
            <person name="Martinez A.T."/>
            <person name="Otillar R."/>
            <person name="Spatafora J.W."/>
            <person name="Yadav J.S."/>
            <person name="Aerts A."/>
            <person name="Benoit I."/>
            <person name="Boyd A."/>
            <person name="Carlson A."/>
            <person name="Copeland A."/>
            <person name="Coutinho P.M."/>
            <person name="de Vries R.P."/>
            <person name="Ferreira P."/>
            <person name="Findley K."/>
            <person name="Foster B."/>
            <person name="Gaskell J."/>
            <person name="Glotzer D."/>
            <person name="Gorecki P."/>
            <person name="Heitman J."/>
            <person name="Hesse C."/>
            <person name="Hori C."/>
            <person name="Igarashi K."/>
            <person name="Jurgens J.A."/>
            <person name="Kallen N."/>
            <person name="Kersten P."/>
            <person name="Kohler A."/>
            <person name="Kuees U."/>
            <person name="Kumar T.K.A."/>
            <person name="Kuo A."/>
            <person name="LaButti K."/>
            <person name="Larrondo L.F."/>
            <person name="Lindquist E."/>
            <person name="Ling A."/>
            <person name="Lombard V."/>
            <person name="Lucas S."/>
            <person name="Lundell T."/>
            <person name="Martin R."/>
            <person name="McLaughlin D.J."/>
            <person name="Morgenstern I."/>
            <person name="Morin E."/>
            <person name="Murat C."/>
            <person name="Nagy L.G."/>
            <person name="Nolan M."/>
            <person name="Ohm R.A."/>
            <person name="Patyshakuliyeva A."/>
            <person name="Rokas A."/>
            <person name="Ruiz-Duenas F.J."/>
            <person name="Sabat G."/>
            <person name="Salamov A."/>
            <person name="Samejima M."/>
            <person name="Schmutz J."/>
            <person name="Slot J.C."/>
            <person name="St John F."/>
            <person name="Stenlid J."/>
            <person name="Sun H."/>
            <person name="Sun S."/>
            <person name="Syed K."/>
            <person name="Tsang A."/>
            <person name="Wiebenga A."/>
            <person name="Young D."/>
            <person name="Pisabarro A."/>
            <person name="Eastwood D.C."/>
            <person name="Martin F."/>
            <person name="Cullen D."/>
            <person name="Grigoriev I.V."/>
            <person name="Hibbett D.S."/>
        </authorList>
    </citation>
    <scope>NUCLEOTIDE SEQUENCE [LARGE SCALE GENOMIC DNA]</scope>
    <source>
        <strain evidence="4">RWD-64-598 SS2</strain>
    </source>
</reference>
<dbReference type="InterPro" id="IPR029058">
    <property type="entry name" value="AB_hydrolase_fold"/>
</dbReference>
<dbReference type="OMA" id="TNTWARF"/>
<accession>A0A5M3MNF0</accession>
<organism evidence="3 4">
    <name type="scientific">Coniophora puteana (strain RWD-64-598)</name>
    <name type="common">Brown rot fungus</name>
    <dbReference type="NCBI Taxonomy" id="741705"/>
    <lineage>
        <taxon>Eukaryota</taxon>
        <taxon>Fungi</taxon>
        <taxon>Dikarya</taxon>
        <taxon>Basidiomycota</taxon>
        <taxon>Agaricomycotina</taxon>
        <taxon>Agaricomycetes</taxon>
        <taxon>Agaricomycetidae</taxon>
        <taxon>Boletales</taxon>
        <taxon>Coniophorineae</taxon>
        <taxon>Coniophoraceae</taxon>
        <taxon>Coniophora</taxon>
    </lineage>
</organism>
<gene>
    <name evidence="3" type="ORF">CONPUDRAFT_57021</name>
</gene>
<evidence type="ECO:0000256" key="1">
    <source>
        <dbReference type="ARBA" id="ARBA00022801"/>
    </source>
</evidence>
<dbReference type="PANTHER" id="PTHR48081">
    <property type="entry name" value="AB HYDROLASE SUPERFAMILY PROTEIN C4A8.06C"/>
    <property type="match status" value="1"/>
</dbReference>
<dbReference type="GO" id="GO:0016787">
    <property type="term" value="F:hydrolase activity"/>
    <property type="evidence" value="ECO:0007669"/>
    <property type="project" value="UniProtKB-KW"/>
</dbReference>
<dbReference type="Pfam" id="PF07859">
    <property type="entry name" value="Abhydrolase_3"/>
    <property type="match status" value="1"/>
</dbReference>
<dbReference type="SUPFAM" id="SSF53474">
    <property type="entry name" value="alpha/beta-Hydrolases"/>
    <property type="match status" value="1"/>
</dbReference>
<dbReference type="InterPro" id="IPR013094">
    <property type="entry name" value="AB_hydrolase_3"/>
</dbReference>
<dbReference type="AlphaFoldDB" id="A0A5M3MNF0"/>
<dbReference type="RefSeq" id="XP_007769013.1">
    <property type="nucleotide sequence ID" value="XM_007770823.1"/>
</dbReference>
<protein>
    <recommendedName>
        <fullName evidence="2">Alpha/beta hydrolase fold-3 domain-containing protein</fullName>
    </recommendedName>
</protein>
<dbReference type="EMBL" id="JH711579">
    <property type="protein sequence ID" value="EIW80577.1"/>
    <property type="molecule type" value="Genomic_DNA"/>
</dbReference>
<sequence>MSDLPQAIHPDFINRLRPEYIKFHNEHIAHRVPPHKLPWDPAIRHIPAPGGSPVQKVGSVRDIPLENHTIRVFTPSGSPPEKGWPVYIDIHGGGWALGGIETQNSLVTRQCNEHKCIAISVDYCLAPEHPYPAAVDDSVATLVWVYENGKAELSADVNRIAIGGNSSGGNLAAILALKAPQMNPPIPIIFQFLMVPVCDNTATVEGPYPSWKECQNTAWLTAERMMWFYNFYFLNKEDCSKWDASPMLAPDEILAKVAPAYIGIMELDVLRDEGIAYGERMQRLGVPVEIKVHKGVPHQVLAMDGALDCAREVSDDATRAIGEAFKKY</sequence>
<keyword evidence="4" id="KW-1185">Reference proteome</keyword>
<dbReference type="KEGG" id="cput:CONPUDRAFT_57021"/>